<dbReference type="Proteomes" id="UP000237105">
    <property type="component" value="Unassembled WGS sequence"/>
</dbReference>
<gene>
    <name evidence="2" type="ORF">PanWU01x14_132970</name>
</gene>
<organism evidence="2 3">
    <name type="scientific">Parasponia andersonii</name>
    <name type="common">Sponia andersonii</name>
    <dbReference type="NCBI Taxonomy" id="3476"/>
    <lineage>
        <taxon>Eukaryota</taxon>
        <taxon>Viridiplantae</taxon>
        <taxon>Streptophyta</taxon>
        <taxon>Embryophyta</taxon>
        <taxon>Tracheophyta</taxon>
        <taxon>Spermatophyta</taxon>
        <taxon>Magnoliopsida</taxon>
        <taxon>eudicotyledons</taxon>
        <taxon>Gunneridae</taxon>
        <taxon>Pentapetalae</taxon>
        <taxon>rosids</taxon>
        <taxon>fabids</taxon>
        <taxon>Rosales</taxon>
        <taxon>Cannabaceae</taxon>
        <taxon>Parasponia</taxon>
    </lineage>
</organism>
<keyword evidence="3" id="KW-1185">Reference proteome</keyword>
<proteinExistence type="predicted"/>
<feature type="region of interest" description="Disordered" evidence="1">
    <location>
        <begin position="27"/>
        <end position="71"/>
    </location>
</feature>
<dbReference type="EMBL" id="JXTB01000106">
    <property type="protein sequence ID" value="PON63203.1"/>
    <property type="molecule type" value="Genomic_DNA"/>
</dbReference>
<comment type="caution">
    <text evidence="2">The sequence shown here is derived from an EMBL/GenBank/DDBJ whole genome shotgun (WGS) entry which is preliminary data.</text>
</comment>
<protein>
    <submittedName>
        <fullName evidence="2">Uncharacterized protein</fullName>
    </submittedName>
</protein>
<evidence type="ECO:0000313" key="3">
    <source>
        <dbReference type="Proteomes" id="UP000237105"/>
    </source>
</evidence>
<name>A0A2P5CQB1_PARAD</name>
<reference evidence="3" key="1">
    <citation type="submission" date="2016-06" db="EMBL/GenBank/DDBJ databases">
        <title>Parallel loss of symbiosis genes in relatives of nitrogen-fixing non-legume Parasponia.</title>
        <authorList>
            <person name="Van Velzen R."/>
            <person name="Holmer R."/>
            <person name="Bu F."/>
            <person name="Rutten L."/>
            <person name="Van Zeijl A."/>
            <person name="Liu W."/>
            <person name="Santuari L."/>
            <person name="Cao Q."/>
            <person name="Sharma T."/>
            <person name="Shen D."/>
            <person name="Roswanjaya Y."/>
            <person name="Wardhani T."/>
            <person name="Kalhor M.S."/>
            <person name="Jansen J."/>
            <person name="Van den Hoogen J."/>
            <person name="Gungor B."/>
            <person name="Hartog M."/>
            <person name="Hontelez J."/>
            <person name="Verver J."/>
            <person name="Yang W.-C."/>
            <person name="Schijlen E."/>
            <person name="Repin R."/>
            <person name="Schilthuizen M."/>
            <person name="Schranz E."/>
            <person name="Heidstra R."/>
            <person name="Miyata K."/>
            <person name="Fedorova E."/>
            <person name="Kohlen W."/>
            <person name="Bisseling T."/>
            <person name="Smit S."/>
            <person name="Geurts R."/>
        </authorList>
    </citation>
    <scope>NUCLEOTIDE SEQUENCE [LARGE SCALE GENOMIC DNA]</scope>
    <source>
        <strain evidence="3">cv. WU1-14</strain>
    </source>
</reference>
<sequence>MEDFYLRAMKYMHMENAQHMVDSLAHEETTKKKVNNQRKRDDDQQAPISPKKNQRKPYPDERRYPRTPKFTYYTKLNDSREHRLLATEDKAFSKELLSFYKGKGERKDQNKYCLVHHDHSHDTHDYFDLKDEIEGLSR</sequence>
<dbReference type="OrthoDB" id="1194593at2759"/>
<accession>A0A2P5CQB1</accession>
<dbReference type="AlphaFoldDB" id="A0A2P5CQB1"/>
<evidence type="ECO:0000256" key="1">
    <source>
        <dbReference type="SAM" id="MobiDB-lite"/>
    </source>
</evidence>
<evidence type="ECO:0000313" key="2">
    <source>
        <dbReference type="EMBL" id="PON63203.1"/>
    </source>
</evidence>